<sequence length="1124" mass="127763">MITRRKSKYEEIHNEPHCQTLSIEQDELVITGYKGHCLKKWVFYLLNLPLCGTIILLLEWCPGFLYLKYERCSLKNAENVLVKDGNGVHSIHQVHTVKLPKAQQMSCPFPLFKIENNIRFFTYKELRYIWLQEEMQFFQLRGWCDDKKVNDLLTKSEGHTVEEQAILLKIFGENEIKFFAIILWIFNDYLCYALCVVVLTTWSLFVTIFSSKKQRESIRKLAKNSAPNVVSVIRKNGRIDNISPFHLVPGDIIQIPQNGYIMPCDALLLCGNCIVNESTLTGESCPVIKTPATPLDDVFNPVILKNHVLFCGTHVVQTRYYGEGVVTALTVNTGFSTVKGELVRCLLHPKIVDFKFYEDSIIFVFCLLLAAVCGIFYIVYVSIIRKVLFKTLVLDSLDLITTVVPPSLPAALSTGTAYSKSRLCGRGIFCISPAKINLFGKLKLMCFDKTGTLTEEGLDVCGVIPSRNGEFERKLECPRELETTHPLVVTFATCHTLTRVNGNISGDPLDLSMFNSLDWEFTEPGSDSCRFDLLCPTIVKPKRSKGYYKGNRVSSPEDLETNDLPYEIGIVREFPFTSSSRCMSVITRELGSNHMNLYCKGAPEKIYCLCVPQSIPDNFFEQLQLHAAMGFRVLGLAYREFDKKFTWRKSQRIDRQEVEKDLIFLGFILLHNKLKPVSTGVVNDLREANVRCVMVTGDNLLTALSVCRECLMILPGEKVVEVKVTTSEEQNNAPKLSFQPLESISPSNLKVSNHLEESVAFEVHSSHRHYALDGRTWELLRTHFSDFIPSIIVKGTVFARMLPEQKTQLIQAFQELDYIVGMCGDGANDFGAMKAAHVGVSLSETENSVAAPFTSKTPDISCIIDLIQEGRCALVSTFIIFKYMSIYGLIQFISVIVTYTKGVTFSNMQFLYVDFVVTSLLAIVLGRTGPAKILIKMRPFTRLISVNNLLPLALQVVVLFTVQILALEFLSEQHWFIPVVPDKELVVECWENTVIYCVGLFQFLILALVYSKATPYRQPFYKDVVFLIVFISLTLFAILLSVYPFRILAEFFGLRPVEDDKASQRIFRFQLLYLPLINLVLSFAIEMSTSDRKWLKKLIHYITTKNMPKNRYKRILLNSECKLD</sequence>
<reference evidence="16 17" key="1">
    <citation type="submission" date="2023-10" db="EMBL/GenBank/DDBJ databases">
        <title>Genomes of two closely related lineages of the louse Polyplax serrata with different host specificities.</title>
        <authorList>
            <person name="Martinu J."/>
            <person name="Tarabai H."/>
            <person name="Stefka J."/>
            <person name="Hypsa V."/>
        </authorList>
    </citation>
    <scope>NUCLEOTIDE SEQUENCE [LARGE SCALE GENOMIC DNA]</scope>
    <source>
        <strain evidence="16">HR10_N</strain>
    </source>
</reference>
<evidence type="ECO:0000256" key="13">
    <source>
        <dbReference type="RuleBase" id="RU362082"/>
    </source>
</evidence>
<keyword evidence="6 13" id="KW-0547">Nucleotide-binding</keyword>
<dbReference type="GO" id="GO:0005524">
    <property type="term" value="F:ATP binding"/>
    <property type="evidence" value="ECO:0007669"/>
    <property type="project" value="UniProtKB-UniRule"/>
</dbReference>
<dbReference type="EMBL" id="JAWJWE010000004">
    <property type="protein sequence ID" value="KAK6636067.1"/>
    <property type="molecule type" value="Genomic_DNA"/>
</dbReference>
<evidence type="ECO:0000256" key="7">
    <source>
        <dbReference type="ARBA" id="ARBA00022840"/>
    </source>
</evidence>
<dbReference type="SUPFAM" id="SSF56784">
    <property type="entry name" value="HAD-like"/>
    <property type="match status" value="1"/>
</dbReference>
<dbReference type="GO" id="GO:0006874">
    <property type="term" value="P:intracellular calcium ion homeostasis"/>
    <property type="evidence" value="ECO:0007669"/>
    <property type="project" value="TreeGrafter"/>
</dbReference>
<dbReference type="GO" id="GO:0015203">
    <property type="term" value="F:polyamine transmembrane transporter activity"/>
    <property type="evidence" value="ECO:0007669"/>
    <property type="project" value="TreeGrafter"/>
</dbReference>
<evidence type="ECO:0000256" key="2">
    <source>
        <dbReference type="ARBA" id="ARBA00006000"/>
    </source>
</evidence>
<dbReference type="InterPro" id="IPR036412">
    <property type="entry name" value="HAD-like_sf"/>
</dbReference>
<evidence type="ECO:0000313" key="17">
    <source>
        <dbReference type="Proteomes" id="UP001372834"/>
    </source>
</evidence>
<keyword evidence="3" id="KW-0597">Phosphoprotein</keyword>
<dbReference type="InterPro" id="IPR044492">
    <property type="entry name" value="P_typ_ATPase_HD_dom"/>
</dbReference>
<gene>
    <name evidence="16" type="ORF">RUM43_009719</name>
</gene>
<evidence type="ECO:0000256" key="5">
    <source>
        <dbReference type="ARBA" id="ARBA00022723"/>
    </source>
</evidence>
<dbReference type="SUPFAM" id="SSF81665">
    <property type="entry name" value="Calcium ATPase, transmembrane domain M"/>
    <property type="match status" value="1"/>
</dbReference>
<dbReference type="GO" id="GO:0019829">
    <property type="term" value="F:ATPase-coupled monoatomic cation transmembrane transporter activity"/>
    <property type="evidence" value="ECO:0007669"/>
    <property type="project" value="UniProtKB-UniRule"/>
</dbReference>
<feature type="transmembrane region" description="Helical" evidence="13">
    <location>
        <begin position="361"/>
        <end position="380"/>
    </location>
</feature>
<evidence type="ECO:0000256" key="1">
    <source>
        <dbReference type="ARBA" id="ARBA00004141"/>
    </source>
</evidence>
<evidence type="ECO:0000259" key="15">
    <source>
        <dbReference type="Pfam" id="PF12409"/>
    </source>
</evidence>
<feature type="domain" description="P-type ATPase A" evidence="14">
    <location>
        <begin position="226"/>
        <end position="344"/>
    </location>
</feature>
<dbReference type="SFLD" id="SFLDG00002">
    <property type="entry name" value="C1.7:_P-type_atpase_like"/>
    <property type="match status" value="1"/>
</dbReference>
<evidence type="ECO:0000256" key="4">
    <source>
        <dbReference type="ARBA" id="ARBA00022692"/>
    </source>
</evidence>
<evidence type="ECO:0000256" key="12">
    <source>
        <dbReference type="ARBA" id="ARBA00049360"/>
    </source>
</evidence>
<dbReference type="FunFam" id="3.40.50.1000:FF:000068">
    <property type="entry name" value="Cation-transporting ATPase"/>
    <property type="match status" value="1"/>
</dbReference>
<evidence type="ECO:0000256" key="9">
    <source>
        <dbReference type="ARBA" id="ARBA00022967"/>
    </source>
</evidence>
<dbReference type="Gene3D" id="3.40.1110.10">
    <property type="entry name" value="Calcium-transporting ATPase, cytoplasmic domain N"/>
    <property type="match status" value="1"/>
</dbReference>
<feature type="transmembrane region" description="Helical" evidence="13">
    <location>
        <begin position="873"/>
        <end position="897"/>
    </location>
</feature>
<evidence type="ECO:0000256" key="8">
    <source>
        <dbReference type="ARBA" id="ARBA00022842"/>
    </source>
</evidence>
<keyword evidence="11 13" id="KW-0472">Membrane</keyword>
<dbReference type="InterPro" id="IPR023214">
    <property type="entry name" value="HAD_sf"/>
</dbReference>
<dbReference type="SFLD" id="SFLDS00003">
    <property type="entry name" value="Haloacid_Dehalogenase"/>
    <property type="match status" value="1"/>
</dbReference>
<dbReference type="Proteomes" id="UP001372834">
    <property type="component" value="Unassembled WGS sequence"/>
</dbReference>
<dbReference type="Gene3D" id="3.40.50.1000">
    <property type="entry name" value="HAD superfamily/HAD-like"/>
    <property type="match status" value="1"/>
</dbReference>
<proteinExistence type="inferred from homology"/>
<keyword evidence="8 13" id="KW-0460">Magnesium</keyword>
<dbReference type="GO" id="GO:0016020">
    <property type="term" value="C:membrane"/>
    <property type="evidence" value="ECO:0007669"/>
    <property type="project" value="UniProtKB-SubCell"/>
</dbReference>
<dbReference type="NCBIfam" id="TIGR01657">
    <property type="entry name" value="P-ATPase-V"/>
    <property type="match status" value="1"/>
</dbReference>
<evidence type="ECO:0000256" key="10">
    <source>
        <dbReference type="ARBA" id="ARBA00022989"/>
    </source>
</evidence>
<evidence type="ECO:0000259" key="14">
    <source>
        <dbReference type="Pfam" id="PF00122"/>
    </source>
</evidence>
<keyword evidence="4 13" id="KW-0812">Transmembrane</keyword>
<dbReference type="Pfam" id="PF13246">
    <property type="entry name" value="Cation_ATPase"/>
    <property type="match status" value="1"/>
</dbReference>
<protein>
    <recommendedName>
        <fullName evidence="13">Cation-transporting ATPase</fullName>
        <ecNumber evidence="13">7.2.2.-</ecNumber>
    </recommendedName>
</protein>
<dbReference type="SFLD" id="SFLDF00027">
    <property type="entry name" value="p-type_atpase"/>
    <property type="match status" value="1"/>
</dbReference>
<dbReference type="InterPro" id="IPR059000">
    <property type="entry name" value="ATPase_P-type_domA"/>
</dbReference>
<comment type="similarity">
    <text evidence="2 13">Belongs to the cation transport ATPase (P-type) (TC 3.A.3) family. Type V subfamily.</text>
</comment>
<accession>A0AAN8Q3V9</accession>
<organism evidence="16 17">
    <name type="scientific">Polyplax serrata</name>
    <name type="common">Common mouse louse</name>
    <dbReference type="NCBI Taxonomy" id="468196"/>
    <lineage>
        <taxon>Eukaryota</taxon>
        <taxon>Metazoa</taxon>
        <taxon>Ecdysozoa</taxon>
        <taxon>Arthropoda</taxon>
        <taxon>Hexapoda</taxon>
        <taxon>Insecta</taxon>
        <taxon>Pterygota</taxon>
        <taxon>Neoptera</taxon>
        <taxon>Paraneoptera</taxon>
        <taxon>Psocodea</taxon>
        <taxon>Troctomorpha</taxon>
        <taxon>Phthiraptera</taxon>
        <taxon>Anoplura</taxon>
        <taxon>Polyplacidae</taxon>
        <taxon>Polyplax</taxon>
    </lineage>
</organism>
<dbReference type="InterPro" id="IPR001757">
    <property type="entry name" value="P_typ_ATPase"/>
</dbReference>
<evidence type="ECO:0000256" key="3">
    <source>
        <dbReference type="ARBA" id="ARBA00022553"/>
    </source>
</evidence>
<comment type="catalytic activity">
    <reaction evidence="12 13">
        <text>ATP + H2O = ADP + phosphate + H(+)</text>
        <dbReference type="Rhea" id="RHEA:13065"/>
        <dbReference type="ChEBI" id="CHEBI:15377"/>
        <dbReference type="ChEBI" id="CHEBI:15378"/>
        <dbReference type="ChEBI" id="CHEBI:30616"/>
        <dbReference type="ChEBI" id="CHEBI:43474"/>
        <dbReference type="ChEBI" id="CHEBI:456216"/>
    </reaction>
</comment>
<dbReference type="Pfam" id="PF12409">
    <property type="entry name" value="P5-ATPase"/>
    <property type="match status" value="1"/>
</dbReference>
<dbReference type="InterPro" id="IPR018303">
    <property type="entry name" value="ATPase_P-typ_P_site"/>
</dbReference>
<dbReference type="SUPFAM" id="SSF81653">
    <property type="entry name" value="Calcium ATPase, transduction domain A"/>
    <property type="match status" value="1"/>
</dbReference>
<dbReference type="InterPro" id="IPR047819">
    <property type="entry name" value="P5A-ATPase_N"/>
</dbReference>
<evidence type="ECO:0000256" key="6">
    <source>
        <dbReference type="ARBA" id="ARBA00022741"/>
    </source>
</evidence>
<feature type="transmembrane region" description="Helical" evidence="13">
    <location>
        <begin position="178"/>
        <end position="205"/>
    </location>
</feature>
<feature type="transmembrane region" description="Helical" evidence="13">
    <location>
        <begin position="1023"/>
        <end position="1046"/>
    </location>
</feature>
<feature type="transmembrane region" description="Helical" evidence="13">
    <location>
        <begin position="990"/>
        <end position="1011"/>
    </location>
</feature>
<keyword evidence="10 13" id="KW-1133">Transmembrane helix</keyword>
<comment type="subcellular location">
    <subcellularLocation>
        <location evidence="1 13">Membrane</location>
        <topology evidence="1 13">Multi-pass membrane protein</topology>
    </subcellularLocation>
</comment>
<dbReference type="SUPFAM" id="SSF81660">
    <property type="entry name" value="Metal cation-transporting ATPase, ATP-binding domain N"/>
    <property type="match status" value="1"/>
</dbReference>
<evidence type="ECO:0000256" key="11">
    <source>
        <dbReference type="ARBA" id="ARBA00023136"/>
    </source>
</evidence>
<dbReference type="AlphaFoldDB" id="A0AAN8Q3V9"/>
<feature type="transmembrane region" description="Helical" evidence="13">
    <location>
        <begin position="1066"/>
        <end position="1085"/>
    </location>
</feature>
<feature type="domain" description="P5B-type ATPase N-terminal" evidence="15">
    <location>
        <begin position="24"/>
        <end position="130"/>
    </location>
</feature>
<dbReference type="InterPro" id="IPR023299">
    <property type="entry name" value="ATPase_P-typ_cyto_dom_N"/>
</dbReference>
<keyword evidence="5 13" id="KW-0479">Metal-binding</keyword>
<dbReference type="FunFam" id="1.20.1110.10:FF:000023">
    <property type="entry name" value="Cation-transporting ATPase"/>
    <property type="match status" value="1"/>
</dbReference>
<dbReference type="PRINTS" id="PR00119">
    <property type="entry name" value="CATATPASE"/>
</dbReference>
<keyword evidence="9 13" id="KW-1278">Translocase</keyword>
<dbReference type="InterPro" id="IPR008250">
    <property type="entry name" value="ATPase_P-typ_transduc_dom_A_sf"/>
</dbReference>
<name>A0AAN8Q3V9_POLSC</name>
<dbReference type="Pfam" id="PF00122">
    <property type="entry name" value="E1-E2_ATPase"/>
    <property type="match status" value="1"/>
</dbReference>
<dbReference type="InterPro" id="IPR006544">
    <property type="entry name" value="P-type_TPase_V"/>
</dbReference>
<dbReference type="GO" id="GO:0016887">
    <property type="term" value="F:ATP hydrolysis activity"/>
    <property type="evidence" value="ECO:0007669"/>
    <property type="project" value="InterPro"/>
</dbReference>
<dbReference type="InterPro" id="IPR023298">
    <property type="entry name" value="ATPase_P-typ_TM_dom_sf"/>
</dbReference>
<comment type="caution">
    <text evidence="16">The sequence shown here is derived from an EMBL/GenBank/DDBJ whole genome shotgun (WGS) entry which is preliminary data.</text>
</comment>
<dbReference type="NCBIfam" id="TIGR01494">
    <property type="entry name" value="ATPase_P-type"/>
    <property type="match status" value="2"/>
</dbReference>
<evidence type="ECO:0000313" key="16">
    <source>
        <dbReference type="EMBL" id="KAK6636067.1"/>
    </source>
</evidence>
<comment type="caution">
    <text evidence="13">Lacks conserved residue(s) required for the propagation of feature annotation.</text>
</comment>
<dbReference type="PANTHER" id="PTHR45630">
    <property type="entry name" value="CATION-TRANSPORTING ATPASE-RELATED"/>
    <property type="match status" value="1"/>
</dbReference>
<dbReference type="PROSITE" id="PS00154">
    <property type="entry name" value="ATPASE_E1_E2"/>
    <property type="match status" value="1"/>
</dbReference>
<feature type="transmembrane region" description="Helical" evidence="13">
    <location>
        <begin position="949"/>
        <end position="970"/>
    </location>
</feature>
<feature type="transmembrane region" description="Helical" evidence="13">
    <location>
        <begin position="41"/>
        <end position="67"/>
    </location>
</feature>
<dbReference type="Gene3D" id="2.70.150.10">
    <property type="entry name" value="Calcium-transporting ATPase, cytoplasmic transduction domain A"/>
    <property type="match status" value="1"/>
</dbReference>
<dbReference type="EC" id="7.2.2.-" evidence="13"/>
<dbReference type="GO" id="GO:0046872">
    <property type="term" value="F:metal ion binding"/>
    <property type="evidence" value="ECO:0007669"/>
    <property type="project" value="UniProtKB-UniRule"/>
</dbReference>
<dbReference type="GO" id="GO:0140358">
    <property type="term" value="F:P-type transmembrane transporter activity"/>
    <property type="evidence" value="ECO:0007669"/>
    <property type="project" value="InterPro"/>
</dbReference>
<keyword evidence="7 13" id="KW-0067">ATP-binding</keyword>
<dbReference type="PANTHER" id="PTHR45630:SF8">
    <property type="entry name" value="CATION-TRANSPORTING ATPASE"/>
    <property type="match status" value="1"/>
</dbReference>